<organism evidence="2 3">
    <name type="scientific">Psilocybe cf. subviscida</name>
    <dbReference type="NCBI Taxonomy" id="2480587"/>
    <lineage>
        <taxon>Eukaryota</taxon>
        <taxon>Fungi</taxon>
        <taxon>Dikarya</taxon>
        <taxon>Basidiomycota</taxon>
        <taxon>Agaricomycotina</taxon>
        <taxon>Agaricomycetes</taxon>
        <taxon>Agaricomycetidae</taxon>
        <taxon>Agaricales</taxon>
        <taxon>Agaricineae</taxon>
        <taxon>Strophariaceae</taxon>
        <taxon>Psilocybe</taxon>
    </lineage>
</organism>
<protein>
    <submittedName>
        <fullName evidence="2">Uncharacterized protein</fullName>
    </submittedName>
</protein>
<evidence type="ECO:0000256" key="1">
    <source>
        <dbReference type="SAM" id="MobiDB-lite"/>
    </source>
</evidence>
<dbReference type="AlphaFoldDB" id="A0A8H5AUD3"/>
<keyword evidence="3" id="KW-1185">Reference proteome</keyword>
<comment type="caution">
    <text evidence="2">The sequence shown here is derived from an EMBL/GenBank/DDBJ whole genome shotgun (WGS) entry which is preliminary data.</text>
</comment>
<evidence type="ECO:0000313" key="2">
    <source>
        <dbReference type="EMBL" id="KAF5310936.1"/>
    </source>
</evidence>
<reference evidence="2 3" key="1">
    <citation type="journal article" date="2020" name="ISME J.">
        <title>Uncovering the hidden diversity of litter-decomposition mechanisms in mushroom-forming fungi.</title>
        <authorList>
            <person name="Floudas D."/>
            <person name="Bentzer J."/>
            <person name="Ahren D."/>
            <person name="Johansson T."/>
            <person name="Persson P."/>
            <person name="Tunlid A."/>
        </authorList>
    </citation>
    <scope>NUCLEOTIDE SEQUENCE [LARGE SCALE GENOMIC DNA]</scope>
    <source>
        <strain evidence="2 3">CBS 101986</strain>
    </source>
</reference>
<feature type="region of interest" description="Disordered" evidence="1">
    <location>
        <begin position="40"/>
        <end position="59"/>
    </location>
</feature>
<evidence type="ECO:0000313" key="3">
    <source>
        <dbReference type="Proteomes" id="UP000567179"/>
    </source>
</evidence>
<gene>
    <name evidence="2" type="ORF">D9619_008256</name>
</gene>
<name>A0A8H5AUD3_9AGAR</name>
<accession>A0A8H5AUD3</accession>
<proteinExistence type="predicted"/>
<dbReference type="EMBL" id="JAACJJ010000057">
    <property type="protein sequence ID" value="KAF5310936.1"/>
    <property type="molecule type" value="Genomic_DNA"/>
</dbReference>
<dbReference type="Proteomes" id="UP000567179">
    <property type="component" value="Unassembled WGS sequence"/>
</dbReference>
<sequence>MEKGALGLERNFLQEDLGPGAESWPFSDTEIADGIMMAEKERENSPPPSSTHNPDSEGRGWLQQLLDQLSPSQAQANSARAMESAHRMYAAYRRSPESDITLVDAAFKHYMEASRGIRRSDWALLYSCTFAALVTYRKDGKRLQDLERLVRMGNEAMASWTYYTKEPAGYGVRIAYVAGMANKDFYVRSTKTKRPNAVTLKDDDEAFKHALKCFAKVVENDRDGNLKHFASMELGILIVTLCRYKEVTVGLKSAIPHLESALKQVGQDEESQGTPATSLHGQDALRITYSLTLAHYSLYVGQVTNPIVNRGGRSGRMHNLNVALDYLEKTRTRLEQMKGTTTDSPKLQFQFGALLVLRWLETKTESDAEEAKMALEAARAMKGTNEEFKWRVDELLLKVGTSKIVKAD</sequence>